<evidence type="ECO:0000313" key="5">
    <source>
        <dbReference type="Proteomes" id="UP001296993"/>
    </source>
</evidence>
<evidence type="ECO:0000256" key="2">
    <source>
        <dbReference type="PROSITE-ProRule" id="PRU00335"/>
    </source>
</evidence>
<dbReference type="EMBL" id="JAGIOF010000001">
    <property type="protein sequence ID" value="MBP2384519.1"/>
    <property type="molecule type" value="Genomic_DNA"/>
</dbReference>
<protein>
    <submittedName>
        <fullName evidence="4">AcrR family transcriptional regulator</fullName>
    </submittedName>
</protein>
<evidence type="ECO:0000313" key="4">
    <source>
        <dbReference type="EMBL" id="MBP2384519.1"/>
    </source>
</evidence>
<organism evidence="4 5">
    <name type="scientific">Paeniglutamicibacter kerguelensis</name>
    <dbReference type="NCBI Taxonomy" id="254788"/>
    <lineage>
        <taxon>Bacteria</taxon>
        <taxon>Bacillati</taxon>
        <taxon>Actinomycetota</taxon>
        <taxon>Actinomycetes</taxon>
        <taxon>Micrococcales</taxon>
        <taxon>Micrococcaceae</taxon>
        <taxon>Paeniglutamicibacter</taxon>
    </lineage>
</organism>
<feature type="DNA-binding region" description="H-T-H motif" evidence="2">
    <location>
        <begin position="45"/>
        <end position="64"/>
    </location>
</feature>
<evidence type="ECO:0000256" key="1">
    <source>
        <dbReference type="ARBA" id="ARBA00023125"/>
    </source>
</evidence>
<dbReference type="RefSeq" id="WP_209995167.1">
    <property type="nucleotide sequence ID" value="NZ_BAAAJY010000008.1"/>
</dbReference>
<gene>
    <name evidence="4" type="ORF">JOF47_000030</name>
</gene>
<dbReference type="PROSITE" id="PS50977">
    <property type="entry name" value="HTH_TETR_2"/>
    <property type="match status" value="1"/>
</dbReference>
<dbReference type="SUPFAM" id="SSF46689">
    <property type="entry name" value="Homeodomain-like"/>
    <property type="match status" value="1"/>
</dbReference>
<dbReference type="Gene3D" id="1.10.357.10">
    <property type="entry name" value="Tetracycline Repressor, domain 2"/>
    <property type="match status" value="1"/>
</dbReference>
<dbReference type="InterPro" id="IPR036271">
    <property type="entry name" value="Tet_transcr_reg_TetR-rel_C_sf"/>
</dbReference>
<sequence length="218" mass="23257">MGLTGMAPAVFMREGNAADPRSVRTRQLILAAFERQLENGRVAPTVSSLAQEAGVSRSSFYNHFSGAEIVGVAAFRELLDTIKPSGNENQDKDSSAGTSRVSFEDLFGHLEQHRVLCSAVLTPDTQTPALAELHAILVSHLTEAIAKVGSKPADLDAGRAATFLVGGILSLLLDWLQEPAATASELALLADRMLPDWLKGERLFEAPILVTTVPLVGI</sequence>
<dbReference type="InterPro" id="IPR001647">
    <property type="entry name" value="HTH_TetR"/>
</dbReference>
<proteinExistence type="predicted"/>
<comment type="caution">
    <text evidence="4">The sequence shown here is derived from an EMBL/GenBank/DDBJ whole genome shotgun (WGS) entry which is preliminary data.</text>
</comment>
<evidence type="ECO:0000259" key="3">
    <source>
        <dbReference type="PROSITE" id="PS50977"/>
    </source>
</evidence>
<name>A0ABS4XA13_9MICC</name>
<accession>A0ABS4XA13</accession>
<keyword evidence="5" id="KW-1185">Reference proteome</keyword>
<reference evidence="4 5" key="1">
    <citation type="submission" date="2021-03" db="EMBL/GenBank/DDBJ databases">
        <title>Sequencing the genomes of 1000 actinobacteria strains.</title>
        <authorList>
            <person name="Klenk H.-P."/>
        </authorList>
    </citation>
    <scope>NUCLEOTIDE SEQUENCE [LARGE SCALE GENOMIC DNA]</scope>
    <source>
        <strain evidence="4 5">DSM 15797</strain>
    </source>
</reference>
<dbReference type="SUPFAM" id="SSF48498">
    <property type="entry name" value="Tetracyclin repressor-like, C-terminal domain"/>
    <property type="match status" value="1"/>
</dbReference>
<dbReference type="InterPro" id="IPR009057">
    <property type="entry name" value="Homeodomain-like_sf"/>
</dbReference>
<keyword evidence="1 2" id="KW-0238">DNA-binding</keyword>
<feature type="domain" description="HTH tetR-type" evidence="3">
    <location>
        <begin position="22"/>
        <end position="82"/>
    </location>
</feature>
<dbReference type="Proteomes" id="UP001296993">
    <property type="component" value="Unassembled WGS sequence"/>
</dbReference>